<dbReference type="EMBL" id="QFFM01000019">
    <property type="protein sequence ID" value="PWG64237.1"/>
    <property type="molecule type" value="Genomic_DNA"/>
</dbReference>
<dbReference type="OrthoDB" id="3230748at2"/>
<evidence type="ECO:0000313" key="2">
    <source>
        <dbReference type="EMBL" id="PWG64237.1"/>
    </source>
</evidence>
<protein>
    <submittedName>
        <fullName evidence="2">2CS histidine protein kinase</fullName>
    </submittedName>
</protein>
<dbReference type="AlphaFoldDB" id="A0A2U2N5B2"/>
<dbReference type="InterPro" id="IPR036890">
    <property type="entry name" value="HATPase_C_sf"/>
</dbReference>
<comment type="caution">
    <text evidence="2">The sequence shown here is derived from an EMBL/GenBank/DDBJ whole genome shotgun (WGS) entry which is preliminary data.</text>
</comment>
<feature type="transmembrane region" description="Helical" evidence="1">
    <location>
        <begin position="134"/>
        <end position="160"/>
    </location>
</feature>
<keyword evidence="1" id="KW-0812">Transmembrane</keyword>
<feature type="transmembrane region" description="Helical" evidence="1">
    <location>
        <begin position="18"/>
        <end position="37"/>
    </location>
</feature>
<keyword evidence="1" id="KW-1133">Transmembrane helix</keyword>
<feature type="transmembrane region" description="Helical" evidence="1">
    <location>
        <begin position="44"/>
        <end position="64"/>
    </location>
</feature>
<feature type="transmembrane region" description="Helical" evidence="1">
    <location>
        <begin position="109"/>
        <end position="128"/>
    </location>
</feature>
<organism evidence="2 3">
    <name type="scientific">Bifidobacterium callitrichidarum</name>
    <dbReference type="NCBI Taxonomy" id="2052941"/>
    <lineage>
        <taxon>Bacteria</taxon>
        <taxon>Bacillati</taxon>
        <taxon>Actinomycetota</taxon>
        <taxon>Actinomycetes</taxon>
        <taxon>Bifidobacteriales</taxon>
        <taxon>Bifidobacteriaceae</taxon>
        <taxon>Bifidobacterium</taxon>
    </lineage>
</organism>
<keyword evidence="2" id="KW-0418">Kinase</keyword>
<reference evidence="2 3" key="1">
    <citation type="journal article" date="2018" name="Int. J. Syst. Evol. Microbiol.">
        <title>Bifidobacterium callitrichidarum sp. nov. from the faeces of the emperor tamarin (Saguinus imperator).</title>
        <authorList>
            <person name="Modesto M."/>
            <person name="Michelini S."/>
            <person name="Sansosti M.C."/>
            <person name="De Filippo C."/>
            <person name="Cavalieri D."/>
            <person name="Qvirist L."/>
            <person name="Andlid T."/>
            <person name="Spiezio C."/>
            <person name="Sandri C."/>
            <person name="Pascarelli S."/>
            <person name="Sgorbati B."/>
            <person name="Mattarelli P."/>
        </authorList>
    </citation>
    <scope>NUCLEOTIDE SEQUENCE [LARGE SCALE GENOMIC DNA]</scope>
    <source>
        <strain evidence="2 3">TRI 5</strain>
    </source>
</reference>
<name>A0A2U2N5B2_9BIFI</name>
<keyword evidence="2" id="KW-0808">Transferase</keyword>
<accession>A0A2U2N5B2</accession>
<dbReference type="Proteomes" id="UP000245876">
    <property type="component" value="Unassembled WGS sequence"/>
</dbReference>
<dbReference type="GO" id="GO:0016301">
    <property type="term" value="F:kinase activity"/>
    <property type="evidence" value="ECO:0007669"/>
    <property type="project" value="UniProtKB-KW"/>
</dbReference>
<dbReference type="Gene3D" id="3.30.565.10">
    <property type="entry name" value="Histidine kinase-like ATPase, C-terminal domain"/>
    <property type="match status" value="1"/>
</dbReference>
<evidence type="ECO:0000256" key="1">
    <source>
        <dbReference type="SAM" id="Phobius"/>
    </source>
</evidence>
<keyword evidence="1" id="KW-0472">Membrane</keyword>
<feature type="transmembrane region" description="Helical" evidence="1">
    <location>
        <begin position="76"/>
        <end position="102"/>
    </location>
</feature>
<proteinExistence type="predicted"/>
<keyword evidence="3" id="KW-1185">Reference proteome</keyword>
<evidence type="ECO:0000313" key="3">
    <source>
        <dbReference type="Proteomes" id="UP000245876"/>
    </source>
</evidence>
<gene>
    <name evidence="2" type="ORF">DF196_09305</name>
</gene>
<sequence length="411" mass="43427">MCELMHRLGAIDGRVRNAWLLVATLVTALICTIEILGGMLSGDMGIMDAIASFVFVAAVILMAFRPVTGCVLTGMAWVVLCLVPVQMPSAMLLSVLLAVGVAGYADGRLAFAITVTGLLAWLAGPSTASGTRLLFGTMAMHGVAPVAVLFLGSLLGGLAVRWNHERGMAQAELEHRKRQERAARDIHDYVSNDLAYLILRFDKDIVDGHTPSVEELRELRSIASQALEHTHQVIGVIEGLADAPELAGDAAGARNPGLAQARKGERTDCPLAEQVRGIVAAGDHRLRELGFDGQTIVSGTGATANRNVLVAGLLEELYGNIAKHADPAQGYVMTVGIGTDAVRVTCIDTPKPVEATGDDSAGGMTAGDGVLSSGTGLDRYRRLLEQQNGVLHIEMQDAEWTLSAVMPLTAH</sequence>